<reference evidence="9" key="1">
    <citation type="journal article" date="2014" name="Genome Announc.">
        <title>Draft genome sequence of the formaldehyde-resistant fungus Byssochlamys spectabilis No. 5 (anamorph Paecilomyces variotii No. 5) (NBRC109023).</title>
        <authorList>
            <person name="Oka T."/>
            <person name="Ekino K."/>
            <person name="Fukuda K."/>
            <person name="Nomura Y."/>
        </authorList>
    </citation>
    <scope>NUCLEOTIDE SEQUENCE [LARGE SCALE GENOMIC DNA]</scope>
    <source>
        <strain evidence="9">No. 5 / NBRC 109023</strain>
    </source>
</reference>
<dbReference type="Pfam" id="PF00107">
    <property type="entry name" value="ADH_zinc_N"/>
    <property type="match status" value="1"/>
</dbReference>
<dbReference type="Pfam" id="PF08240">
    <property type="entry name" value="ADH_N"/>
    <property type="match status" value="1"/>
</dbReference>
<dbReference type="GO" id="GO:0016491">
    <property type="term" value="F:oxidoreductase activity"/>
    <property type="evidence" value="ECO:0007669"/>
    <property type="project" value="UniProtKB-KW"/>
</dbReference>
<organism evidence="8 9">
    <name type="scientific">Byssochlamys spectabilis (strain No. 5 / NBRC 109023)</name>
    <name type="common">Paecilomyces variotii</name>
    <dbReference type="NCBI Taxonomy" id="1356009"/>
    <lineage>
        <taxon>Eukaryota</taxon>
        <taxon>Fungi</taxon>
        <taxon>Dikarya</taxon>
        <taxon>Ascomycota</taxon>
        <taxon>Pezizomycotina</taxon>
        <taxon>Eurotiomycetes</taxon>
        <taxon>Eurotiomycetidae</taxon>
        <taxon>Eurotiales</taxon>
        <taxon>Thermoascaceae</taxon>
        <taxon>Paecilomyces</taxon>
    </lineage>
</organism>
<dbReference type="SUPFAM" id="SSF50129">
    <property type="entry name" value="GroES-like"/>
    <property type="match status" value="1"/>
</dbReference>
<keyword evidence="4 6" id="KW-0862">Zinc</keyword>
<feature type="domain" description="Enoyl reductase (ER)" evidence="7">
    <location>
        <begin position="10"/>
        <end position="346"/>
    </location>
</feature>
<name>V5FIQ2_BYSSN</name>
<dbReference type="InterPro" id="IPR020843">
    <property type="entry name" value="ER"/>
</dbReference>
<evidence type="ECO:0000259" key="7">
    <source>
        <dbReference type="SMART" id="SM00829"/>
    </source>
</evidence>
<dbReference type="Proteomes" id="UP000018001">
    <property type="component" value="Unassembled WGS sequence"/>
</dbReference>
<sequence length="348" mass="36835">MATMRALVYTDIDSVEFMDRPKPTVTAPTDAVVKILHTTICGTDLHILKGDVPSIPTGRILGHEGVGVIESLGTAVGGLQVGDRVLISAITACGVCKFCRKGMSSHCLTGGWVLGNQIDGTQAEYTRIPHATSSLYKLPESVDPRQAVMLSDALPTGLECGVLNGKVQPGSMVAIVGAGPVGIGALLTARLYSPSLIVMIDLDDSRLEFAKKLGAHYGVNSKAPDAMSKLKELTNGEGFDTVMEVVGVPATFEMCQELVAPGGTIANVGVHGKKVDLHLEKLWDRNINITTRLLDAVTIPMLLKLNESGTLNASSLVTHTFSFHDAVKAYGTFNAASHHQALKVVIDI</sequence>
<accession>V5FIQ2</accession>
<dbReference type="InterPro" id="IPR013149">
    <property type="entry name" value="ADH-like_C"/>
</dbReference>
<evidence type="ECO:0000256" key="2">
    <source>
        <dbReference type="ARBA" id="ARBA00008072"/>
    </source>
</evidence>
<protein>
    <recommendedName>
        <fullName evidence="7">Enoyl reductase (ER) domain-containing protein</fullName>
    </recommendedName>
</protein>
<evidence type="ECO:0000256" key="4">
    <source>
        <dbReference type="ARBA" id="ARBA00022833"/>
    </source>
</evidence>
<dbReference type="Gene3D" id="3.90.180.10">
    <property type="entry name" value="Medium-chain alcohol dehydrogenases, catalytic domain"/>
    <property type="match status" value="1"/>
</dbReference>
<keyword evidence="9" id="KW-1185">Reference proteome</keyword>
<dbReference type="InterPro" id="IPR013154">
    <property type="entry name" value="ADH-like_N"/>
</dbReference>
<comment type="caution">
    <text evidence="8">The sequence shown here is derived from an EMBL/GenBank/DDBJ whole genome shotgun (WGS) entry which is preliminary data.</text>
</comment>
<comment type="similarity">
    <text evidence="2 6">Belongs to the zinc-containing alcohol dehydrogenase family.</text>
</comment>
<comment type="cofactor">
    <cofactor evidence="1 6">
        <name>Zn(2+)</name>
        <dbReference type="ChEBI" id="CHEBI:29105"/>
    </cofactor>
</comment>
<dbReference type="eggNOG" id="KOG0024">
    <property type="taxonomic scope" value="Eukaryota"/>
</dbReference>
<dbReference type="OrthoDB" id="442947at2759"/>
<dbReference type="PROSITE" id="PS00059">
    <property type="entry name" value="ADH_ZINC"/>
    <property type="match status" value="1"/>
</dbReference>
<dbReference type="InterPro" id="IPR002328">
    <property type="entry name" value="ADH_Zn_CS"/>
</dbReference>
<evidence type="ECO:0000256" key="6">
    <source>
        <dbReference type="RuleBase" id="RU361277"/>
    </source>
</evidence>
<dbReference type="Gene3D" id="3.40.50.720">
    <property type="entry name" value="NAD(P)-binding Rossmann-like Domain"/>
    <property type="match status" value="1"/>
</dbReference>
<evidence type="ECO:0000313" key="8">
    <source>
        <dbReference type="EMBL" id="GAD91598.1"/>
    </source>
</evidence>
<proteinExistence type="inferred from homology"/>
<dbReference type="GO" id="GO:0008270">
    <property type="term" value="F:zinc ion binding"/>
    <property type="evidence" value="ECO:0007669"/>
    <property type="project" value="InterPro"/>
</dbReference>
<dbReference type="PANTHER" id="PTHR42813:SF4">
    <property type="entry name" value="NADP-DEPENDENT ISOPROPANOL DEHYDROGENASE"/>
    <property type="match status" value="1"/>
</dbReference>
<dbReference type="InterPro" id="IPR036291">
    <property type="entry name" value="NAD(P)-bd_dom_sf"/>
</dbReference>
<evidence type="ECO:0000256" key="1">
    <source>
        <dbReference type="ARBA" id="ARBA00001947"/>
    </source>
</evidence>
<dbReference type="InterPro" id="IPR011032">
    <property type="entry name" value="GroES-like_sf"/>
</dbReference>
<gene>
    <name evidence="8" type="ORF">PVAR5_0171</name>
</gene>
<dbReference type="SUPFAM" id="SSF51735">
    <property type="entry name" value="NAD(P)-binding Rossmann-fold domains"/>
    <property type="match status" value="1"/>
</dbReference>
<dbReference type="EMBL" id="BAUL01000002">
    <property type="protein sequence ID" value="GAD91598.1"/>
    <property type="molecule type" value="Genomic_DNA"/>
</dbReference>
<dbReference type="SMART" id="SM00829">
    <property type="entry name" value="PKS_ER"/>
    <property type="match status" value="1"/>
</dbReference>
<dbReference type="CDD" id="cd08286">
    <property type="entry name" value="FDH_like_ADH2"/>
    <property type="match status" value="1"/>
</dbReference>
<dbReference type="InParanoid" id="V5FIQ2"/>
<keyword evidence="5" id="KW-0560">Oxidoreductase</keyword>
<evidence type="ECO:0000256" key="3">
    <source>
        <dbReference type="ARBA" id="ARBA00022723"/>
    </source>
</evidence>
<evidence type="ECO:0000313" key="9">
    <source>
        <dbReference type="Proteomes" id="UP000018001"/>
    </source>
</evidence>
<evidence type="ECO:0000256" key="5">
    <source>
        <dbReference type="ARBA" id="ARBA00023002"/>
    </source>
</evidence>
<keyword evidence="3 6" id="KW-0479">Metal-binding</keyword>
<dbReference type="PANTHER" id="PTHR42813">
    <property type="entry name" value="ZINC-TYPE ALCOHOL DEHYDROGENASE-LIKE"/>
    <property type="match status" value="1"/>
</dbReference>
<dbReference type="HOGENOM" id="CLU_026673_11_3_1"/>
<dbReference type="AlphaFoldDB" id="V5FIQ2"/>